<feature type="transmembrane region" description="Helical" evidence="8">
    <location>
        <begin position="345"/>
        <end position="365"/>
    </location>
</feature>
<feature type="transmembrane region" description="Helical" evidence="8">
    <location>
        <begin position="188"/>
        <end position="213"/>
    </location>
</feature>
<keyword evidence="3" id="KW-0813">Transport</keyword>
<protein>
    <submittedName>
        <fullName evidence="9">Spore germination protein</fullName>
    </submittedName>
</protein>
<accession>A0A3D9SKW3</accession>
<keyword evidence="10" id="KW-1185">Reference proteome</keyword>
<evidence type="ECO:0000256" key="2">
    <source>
        <dbReference type="ARBA" id="ARBA00007998"/>
    </source>
</evidence>
<feature type="transmembrane region" description="Helical" evidence="8">
    <location>
        <begin position="125"/>
        <end position="141"/>
    </location>
</feature>
<keyword evidence="6 8" id="KW-1133">Transmembrane helix</keyword>
<reference evidence="9 10" key="1">
    <citation type="submission" date="2018-08" db="EMBL/GenBank/DDBJ databases">
        <title>Genomic Encyclopedia of Type Strains, Phase III (KMG-III): the genomes of soil and plant-associated and newly described type strains.</title>
        <authorList>
            <person name="Whitman W."/>
        </authorList>
    </citation>
    <scope>NUCLEOTIDE SEQUENCE [LARGE SCALE GENOMIC DNA]</scope>
    <source>
        <strain evidence="9 10">CGMCC 1.10966</strain>
    </source>
</reference>
<dbReference type="OrthoDB" id="2739656at2"/>
<sequence>MQAISLFRKTSHQESGFYALFLTNRIQMLYYMIVMPSALVQPYMLLAIVAMGIASQFCLYMLSKWFVTPYPAQGYQGFERLFGKTGIKILALVSLPLLLLKFSFISVSYADIMQKFVFPSMDREWHIVFPFILSCYLALFGMENMVRFVTVVFFGTIWIFFLYIPFFSVQSNSIHDLYPLIPIGPEPFAWKSLLLVFSSLSGPEFLIAISYWLNPQRKMLKYLTIANAISVGEYLFISIASLLFYGSKYLPTIKYPNVEMGRYLQSPIFERVDIILISAYMFSFLYSIALFVLMIYGASRLLGKTKTSTTRIGLIVSGCVAMAVTIPISKWFWEPGLEQAVWLDLQMWAGSATYLLFPLLIWIAIKRKARTTS</sequence>
<evidence type="ECO:0000313" key="10">
    <source>
        <dbReference type="Proteomes" id="UP000256304"/>
    </source>
</evidence>
<name>A0A3D9SKW3_9BACL</name>
<evidence type="ECO:0000256" key="1">
    <source>
        <dbReference type="ARBA" id="ARBA00004141"/>
    </source>
</evidence>
<evidence type="ECO:0000256" key="4">
    <source>
        <dbReference type="ARBA" id="ARBA00022544"/>
    </source>
</evidence>
<dbReference type="RefSeq" id="WP_116187907.1">
    <property type="nucleotide sequence ID" value="NZ_QTTN01000004.1"/>
</dbReference>
<dbReference type="PANTHER" id="PTHR34975">
    <property type="entry name" value="SPORE GERMINATION PROTEIN A2"/>
    <property type="match status" value="1"/>
</dbReference>
<dbReference type="InterPro" id="IPR004761">
    <property type="entry name" value="Spore_GerAB"/>
</dbReference>
<feature type="transmembrane region" description="Helical" evidence="8">
    <location>
        <begin position="310"/>
        <end position="333"/>
    </location>
</feature>
<feature type="transmembrane region" description="Helical" evidence="8">
    <location>
        <begin position="45"/>
        <end position="67"/>
    </location>
</feature>
<evidence type="ECO:0000313" key="9">
    <source>
        <dbReference type="EMBL" id="REE91560.1"/>
    </source>
</evidence>
<dbReference type="Pfam" id="PF03845">
    <property type="entry name" value="Spore_permease"/>
    <property type="match status" value="1"/>
</dbReference>
<feature type="transmembrane region" description="Helical" evidence="8">
    <location>
        <begin position="148"/>
        <end position="168"/>
    </location>
</feature>
<keyword evidence="7 8" id="KW-0472">Membrane</keyword>
<comment type="caution">
    <text evidence="9">The sequence shown here is derived from an EMBL/GenBank/DDBJ whole genome shotgun (WGS) entry which is preliminary data.</text>
</comment>
<dbReference type="PANTHER" id="PTHR34975:SF2">
    <property type="entry name" value="SPORE GERMINATION PROTEIN A2"/>
    <property type="match status" value="1"/>
</dbReference>
<proteinExistence type="inferred from homology"/>
<comment type="similarity">
    <text evidence="2">Belongs to the amino acid-polyamine-organocation (APC) superfamily. Spore germination protein (SGP) (TC 2.A.3.9) family.</text>
</comment>
<evidence type="ECO:0000256" key="3">
    <source>
        <dbReference type="ARBA" id="ARBA00022448"/>
    </source>
</evidence>
<feature type="transmembrane region" description="Helical" evidence="8">
    <location>
        <begin position="87"/>
        <end position="105"/>
    </location>
</feature>
<dbReference type="GO" id="GO:0016020">
    <property type="term" value="C:membrane"/>
    <property type="evidence" value="ECO:0007669"/>
    <property type="project" value="UniProtKB-SubCell"/>
</dbReference>
<comment type="subcellular location">
    <subcellularLocation>
        <location evidence="1">Membrane</location>
        <topology evidence="1">Multi-pass membrane protein</topology>
    </subcellularLocation>
</comment>
<evidence type="ECO:0000256" key="7">
    <source>
        <dbReference type="ARBA" id="ARBA00023136"/>
    </source>
</evidence>
<dbReference type="AlphaFoldDB" id="A0A3D9SKW3"/>
<evidence type="ECO:0000256" key="6">
    <source>
        <dbReference type="ARBA" id="ARBA00022989"/>
    </source>
</evidence>
<evidence type="ECO:0000256" key="5">
    <source>
        <dbReference type="ARBA" id="ARBA00022692"/>
    </source>
</evidence>
<dbReference type="EMBL" id="QTTN01000004">
    <property type="protein sequence ID" value="REE91560.1"/>
    <property type="molecule type" value="Genomic_DNA"/>
</dbReference>
<keyword evidence="5 8" id="KW-0812">Transmembrane</keyword>
<gene>
    <name evidence="9" type="ORF">A8990_10467</name>
</gene>
<dbReference type="Proteomes" id="UP000256304">
    <property type="component" value="Unassembled WGS sequence"/>
</dbReference>
<dbReference type="GO" id="GO:0009847">
    <property type="term" value="P:spore germination"/>
    <property type="evidence" value="ECO:0007669"/>
    <property type="project" value="InterPro"/>
</dbReference>
<keyword evidence="4" id="KW-0309">Germination</keyword>
<feature type="transmembrane region" description="Helical" evidence="8">
    <location>
        <begin position="225"/>
        <end position="245"/>
    </location>
</feature>
<organism evidence="9 10">
    <name type="scientific">Paenibacillus taihuensis</name>
    <dbReference type="NCBI Taxonomy" id="1156355"/>
    <lineage>
        <taxon>Bacteria</taxon>
        <taxon>Bacillati</taxon>
        <taxon>Bacillota</taxon>
        <taxon>Bacilli</taxon>
        <taxon>Bacillales</taxon>
        <taxon>Paenibacillaceae</taxon>
        <taxon>Paenibacillus</taxon>
    </lineage>
</organism>
<evidence type="ECO:0000256" key="8">
    <source>
        <dbReference type="SAM" id="Phobius"/>
    </source>
</evidence>
<feature type="transmembrane region" description="Helical" evidence="8">
    <location>
        <begin position="274"/>
        <end position="298"/>
    </location>
</feature>
<feature type="transmembrane region" description="Helical" evidence="8">
    <location>
        <begin position="16"/>
        <end position="33"/>
    </location>
</feature>